<keyword evidence="1" id="KW-0805">Transcription regulation</keyword>
<keyword evidence="2" id="KW-0238">DNA-binding</keyword>
<gene>
    <name evidence="5" type="ORF">JIN87_23400</name>
</gene>
<evidence type="ECO:0000256" key="2">
    <source>
        <dbReference type="ARBA" id="ARBA00023125"/>
    </source>
</evidence>
<evidence type="ECO:0000313" key="5">
    <source>
        <dbReference type="EMBL" id="MBK1879850.1"/>
    </source>
</evidence>
<dbReference type="SMART" id="SM00342">
    <property type="entry name" value="HTH_ARAC"/>
    <property type="match status" value="1"/>
</dbReference>
<dbReference type="SUPFAM" id="SSF53822">
    <property type="entry name" value="Periplasmic binding protein-like I"/>
    <property type="match status" value="1"/>
</dbReference>
<feature type="domain" description="HTH araC/xylS-type" evidence="4">
    <location>
        <begin position="281"/>
        <end position="380"/>
    </location>
</feature>
<dbReference type="EMBL" id="JAENIL010000060">
    <property type="protein sequence ID" value="MBK1879850.1"/>
    <property type="molecule type" value="Genomic_DNA"/>
</dbReference>
<reference evidence="5" key="1">
    <citation type="submission" date="2021-01" db="EMBL/GenBank/DDBJ databases">
        <title>Modified the classification status of verrucomicrobia.</title>
        <authorList>
            <person name="Feng X."/>
        </authorList>
    </citation>
    <scope>NUCLEOTIDE SEQUENCE</scope>
    <source>
        <strain evidence="5">KCTC 13126</strain>
    </source>
</reference>
<dbReference type="GO" id="GO:0000976">
    <property type="term" value="F:transcription cis-regulatory region binding"/>
    <property type="evidence" value="ECO:0007669"/>
    <property type="project" value="TreeGrafter"/>
</dbReference>
<dbReference type="InterPro" id="IPR009057">
    <property type="entry name" value="Homeodomain-like_sf"/>
</dbReference>
<sequence length="380" mass="42609">MNRKTEVALAIPMGVPHLGRVVHGIREYAKMRTQWRFLISPETHDLPPRSLVGWRGCGVIALSNSEEDEQVLSSLNCPVVNISGALERSSFPRVRNDYRAIGESGAAYLWERGFRRYGFYGVEGLWYSREIESGFRGYLEKKRVSIKRLQGASSIEGKALWEEGQEQLDAWLLSQKPPFAVMAAHDPRGAMVIRSCERVGLKVPMDVAVLGVNEDSGTCETCRPALSSIERNGFEVGFRAAETLDAMIRGESVAKETILPHGNICDRESTQTLALEHPALESAVRFVEKRYRKPITVEQMAEASGKSRRWLEQAFREHLDCSPSEFLERYRVGVVVKRLEDGIGLSVGMFANEAGFSGPRQLNAAFRRSFGKSLKEYMSC</sequence>
<keyword evidence="6" id="KW-1185">Reference proteome</keyword>
<dbReference type="InterPro" id="IPR046335">
    <property type="entry name" value="LacI/GalR-like_sensor"/>
</dbReference>
<dbReference type="GO" id="GO:0003700">
    <property type="term" value="F:DNA-binding transcription factor activity"/>
    <property type="evidence" value="ECO:0007669"/>
    <property type="project" value="InterPro"/>
</dbReference>
<proteinExistence type="predicted"/>
<dbReference type="PROSITE" id="PS01124">
    <property type="entry name" value="HTH_ARAC_FAMILY_2"/>
    <property type="match status" value="1"/>
</dbReference>
<dbReference type="InterPro" id="IPR028082">
    <property type="entry name" value="Peripla_BP_I"/>
</dbReference>
<evidence type="ECO:0000256" key="1">
    <source>
        <dbReference type="ARBA" id="ARBA00023015"/>
    </source>
</evidence>
<comment type="caution">
    <text evidence="5">The sequence shown here is derived from an EMBL/GenBank/DDBJ whole genome shotgun (WGS) entry which is preliminary data.</text>
</comment>
<evidence type="ECO:0000259" key="4">
    <source>
        <dbReference type="PROSITE" id="PS01124"/>
    </source>
</evidence>
<evidence type="ECO:0000256" key="3">
    <source>
        <dbReference type="ARBA" id="ARBA00023163"/>
    </source>
</evidence>
<name>A0A934RY35_9BACT</name>
<dbReference type="Proteomes" id="UP000617628">
    <property type="component" value="Unassembled WGS sequence"/>
</dbReference>
<dbReference type="CDD" id="cd01543">
    <property type="entry name" value="PBP1_XylR"/>
    <property type="match status" value="1"/>
</dbReference>
<dbReference type="Pfam" id="PF13377">
    <property type="entry name" value="Peripla_BP_3"/>
    <property type="match status" value="1"/>
</dbReference>
<keyword evidence="3" id="KW-0804">Transcription</keyword>
<organism evidence="5 6">
    <name type="scientific">Pelagicoccus mobilis</name>
    <dbReference type="NCBI Taxonomy" id="415221"/>
    <lineage>
        <taxon>Bacteria</taxon>
        <taxon>Pseudomonadati</taxon>
        <taxon>Verrucomicrobiota</taxon>
        <taxon>Opitutia</taxon>
        <taxon>Puniceicoccales</taxon>
        <taxon>Pelagicoccaceae</taxon>
        <taxon>Pelagicoccus</taxon>
    </lineage>
</organism>
<dbReference type="SUPFAM" id="SSF46689">
    <property type="entry name" value="Homeodomain-like"/>
    <property type="match status" value="1"/>
</dbReference>
<evidence type="ECO:0000313" key="6">
    <source>
        <dbReference type="Proteomes" id="UP000617628"/>
    </source>
</evidence>
<protein>
    <submittedName>
        <fullName evidence="5">XylR family transcriptional regulator</fullName>
    </submittedName>
</protein>
<dbReference type="PANTHER" id="PTHR30146:SF24">
    <property type="entry name" value="XYLOSE OPERON REGULATORY PROTEIN"/>
    <property type="match status" value="1"/>
</dbReference>
<dbReference type="AlphaFoldDB" id="A0A934RY35"/>
<dbReference type="Gene3D" id="3.40.50.2300">
    <property type="match status" value="2"/>
</dbReference>
<dbReference type="RefSeq" id="WP_200358126.1">
    <property type="nucleotide sequence ID" value="NZ_JAENIL010000060.1"/>
</dbReference>
<dbReference type="Pfam" id="PF12833">
    <property type="entry name" value="HTH_18"/>
    <property type="match status" value="1"/>
</dbReference>
<accession>A0A934RY35</accession>
<dbReference type="Gene3D" id="1.10.10.60">
    <property type="entry name" value="Homeodomain-like"/>
    <property type="match status" value="1"/>
</dbReference>
<dbReference type="PANTHER" id="PTHR30146">
    <property type="entry name" value="LACI-RELATED TRANSCRIPTIONAL REPRESSOR"/>
    <property type="match status" value="1"/>
</dbReference>
<dbReference type="InterPro" id="IPR018060">
    <property type="entry name" value="HTH_AraC"/>
</dbReference>